<dbReference type="OrthoDB" id="350584at2157"/>
<organism evidence="1 2">
    <name type="scientific">Natronococcus amylolyticus DSM 10524</name>
    <dbReference type="NCBI Taxonomy" id="1227497"/>
    <lineage>
        <taxon>Archaea</taxon>
        <taxon>Methanobacteriati</taxon>
        <taxon>Methanobacteriota</taxon>
        <taxon>Stenosarchaea group</taxon>
        <taxon>Halobacteria</taxon>
        <taxon>Halobacteriales</taxon>
        <taxon>Natrialbaceae</taxon>
        <taxon>Natronococcus</taxon>
    </lineage>
</organism>
<comment type="caution">
    <text evidence="1">The sequence shown here is derived from an EMBL/GenBank/DDBJ whole genome shotgun (WGS) entry which is preliminary data.</text>
</comment>
<sequence length="50" mass="5502">MNEAIPPQCPECGSTNLQLSRVAPAEHDHGDAWVTHASCGACEEYVEWFN</sequence>
<accession>L9WYH3</accession>
<evidence type="ECO:0000313" key="1">
    <source>
        <dbReference type="EMBL" id="ELY54515.1"/>
    </source>
</evidence>
<protein>
    <recommendedName>
        <fullName evidence="3">Small CPxCG-related zinc finger protein</fullName>
    </recommendedName>
</protein>
<evidence type="ECO:0008006" key="3">
    <source>
        <dbReference type="Google" id="ProtNLM"/>
    </source>
</evidence>
<dbReference type="RefSeq" id="WP_005558730.1">
    <property type="nucleotide sequence ID" value="NZ_AOIB01000036.1"/>
</dbReference>
<dbReference type="AlphaFoldDB" id="L9WYH3"/>
<keyword evidence="2" id="KW-1185">Reference proteome</keyword>
<evidence type="ECO:0000313" key="2">
    <source>
        <dbReference type="Proteomes" id="UP000011688"/>
    </source>
</evidence>
<gene>
    <name evidence="1" type="ORF">C491_17974</name>
</gene>
<proteinExistence type="predicted"/>
<reference evidence="1 2" key="1">
    <citation type="journal article" date="2014" name="PLoS Genet.">
        <title>Phylogenetically driven sequencing of extremely halophilic archaea reveals strategies for static and dynamic osmo-response.</title>
        <authorList>
            <person name="Becker E.A."/>
            <person name="Seitzer P.M."/>
            <person name="Tritt A."/>
            <person name="Larsen D."/>
            <person name="Krusor M."/>
            <person name="Yao A.I."/>
            <person name="Wu D."/>
            <person name="Madern D."/>
            <person name="Eisen J.A."/>
            <person name="Darling A.E."/>
            <person name="Facciotti M.T."/>
        </authorList>
    </citation>
    <scope>NUCLEOTIDE SEQUENCE [LARGE SCALE GENOMIC DNA]</scope>
    <source>
        <strain evidence="1 2">DSM 10524</strain>
    </source>
</reference>
<dbReference type="EMBL" id="AOIB01000036">
    <property type="protein sequence ID" value="ELY54515.1"/>
    <property type="molecule type" value="Genomic_DNA"/>
</dbReference>
<name>L9WYH3_9EURY</name>
<dbReference type="Proteomes" id="UP000011688">
    <property type="component" value="Unassembled WGS sequence"/>
</dbReference>